<reference evidence="4" key="1">
    <citation type="journal article" date="2021" name="PeerJ">
        <title>Extensive microbial diversity within the chicken gut microbiome revealed by metagenomics and culture.</title>
        <authorList>
            <person name="Gilroy R."/>
            <person name="Ravi A."/>
            <person name="Getino M."/>
            <person name="Pursley I."/>
            <person name="Horton D.L."/>
            <person name="Alikhan N.F."/>
            <person name="Baker D."/>
            <person name="Gharbi K."/>
            <person name="Hall N."/>
            <person name="Watson M."/>
            <person name="Adriaenssens E.M."/>
            <person name="Foster-Nyarko E."/>
            <person name="Jarju S."/>
            <person name="Secka A."/>
            <person name="Antonio M."/>
            <person name="Oren A."/>
            <person name="Chaudhuri R.R."/>
            <person name="La Ragione R."/>
            <person name="Hildebrand F."/>
            <person name="Pallen M.J."/>
        </authorList>
    </citation>
    <scope>NUCLEOTIDE SEQUENCE</scope>
    <source>
        <strain evidence="4">1282</strain>
    </source>
</reference>
<dbReference type="CDD" id="cd04693">
    <property type="entry name" value="NUDIX_Hydrolase"/>
    <property type="match status" value="2"/>
</dbReference>
<dbReference type="PANTHER" id="PTHR43046:SF14">
    <property type="entry name" value="MUTT_NUDIX FAMILY PROTEIN"/>
    <property type="match status" value="1"/>
</dbReference>
<evidence type="ECO:0000256" key="1">
    <source>
        <dbReference type="ARBA" id="ARBA00001946"/>
    </source>
</evidence>
<feature type="domain" description="Nudix hydrolase" evidence="3">
    <location>
        <begin position="28"/>
        <end position="164"/>
    </location>
</feature>
<evidence type="ECO:0000256" key="2">
    <source>
        <dbReference type="ARBA" id="ARBA00022801"/>
    </source>
</evidence>
<reference evidence="4" key="2">
    <citation type="submission" date="2021-04" db="EMBL/GenBank/DDBJ databases">
        <authorList>
            <person name="Gilroy R."/>
        </authorList>
    </citation>
    <scope>NUCLEOTIDE SEQUENCE</scope>
    <source>
        <strain evidence="4">1282</strain>
    </source>
</reference>
<dbReference type="Proteomes" id="UP000823915">
    <property type="component" value="Unassembled WGS sequence"/>
</dbReference>
<proteinExistence type="predicted"/>
<evidence type="ECO:0000313" key="4">
    <source>
        <dbReference type="EMBL" id="HIY26594.1"/>
    </source>
</evidence>
<keyword evidence="2" id="KW-0378">Hydrolase</keyword>
<evidence type="ECO:0000313" key="5">
    <source>
        <dbReference type="Proteomes" id="UP000823915"/>
    </source>
</evidence>
<dbReference type="EMBL" id="DXDU01000091">
    <property type="protein sequence ID" value="HIY26594.1"/>
    <property type="molecule type" value="Genomic_DNA"/>
</dbReference>
<dbReference type="Pfam" id="PF00293">
    <property type="entry name" value="NUDIX"/>
    <property type="match status" value="2"/>
</dbReference>
<dbReference type="AlphaFoldDB" id="A0A9D1YD32"/>
<dbReference type="InterPro" id="IPR020084">
    <property type="entry name" value="NUDIX_hydrolase_CS"/>
</dbReference>
<sequence length="360" mass="40597">MELWDLYDKDRKPLGRTHLRGTPLAPGEYHLAVIVVIVNKKGQVLLTRRAAEKDLCPGWWENTGGSVLAGETSLEAIRRELREETGLLARREELTLLLQENCRAGTHFDIYALTWEGEPADIRFQPGETDAARWVSLRQWEQVAGTEGTLCPARRAAYRQELYRRVARYCQGWREFPPMEGPPSELWDLYDKDRKPLGRTVERGAPLPEGTYHLAVQIAPLNSRGEILLTRRADSKPKYPGCWEIPGGCAKAGEDSPTAACRELLEETGIAVGPEDMTLLTQLLVPTAHFDLYAVTADVPLTQLSLQPGETDQAQWLPLEAWLERVGKGNYLTPSWFPALDGPLYPKLQQYRDRVLDLTT</sequence>
<dbReference type="InterPro" id="IPR015797">
    <property type="entry name" value="NUDIX_hydrolase-like_dom_sf"/>
</dbReference>
<name>A0A9D1YD32_9FIRM</name>
<comment type="caution">
    <text evidence="4">The sequence shown here is derived from an EMBL/GenBank/DDBJ whole genome shotgun (WGS) entry which is preliminary data.</text>
</comment>
<dbReference type="GO" id="GO:0016787">
    <property type="term" value="F:hydrolase activity"/>
    <property type="evidence" value="ECO:0007669"/>
    <property type="project" value="UniProtKB-KW"/>
</dbReference>
<dbReference type="PROSITE" id="PS51462">
    <property type="entry name" value="NUDIX"/>
    <property type="match status" value="2"/>
</dbReference>
<evidence type="ECO:0000259" key="3">
    <source>
        <dbReference type="PROSITE" id="PS51462"/>
    </source>
</evidence>
<feature type="domain" description="Nudix hydrolase" evidence="3">
    <location>
        <begin position="211"/>
        <end position="339"/>
    </location>
</feature>
<dbReference type="InterPro" id="IPR000086">
    <property type="entry name" value="NUDIX_hydrolase_dom"/>
</dbReference>
<organism evidence="4 5">
    <name type="scientific">Candidatus Acutalibacter pullistercoris</name>
    <dbReference type="NCBI Taxonomy" id="2838418"/>
    <lineage>
        <taxon>Bacteria</taxon>
        <taxon>Bacillati</taxon>
        <taxon>Bacillota</taxon>
        <taxon>Clostridia</taxon>
        <taxon>Eubacteriales</taxon>
        <taxon>Acutalibacteraceae</taxon>
        <taxon>Acutalibacter</taxon>
    </lineage>
</organism>
<gene>
    <name evidence="4" type="ORF">H9838_05380</name>
</gene>
<protein>
    <submittedName>
        <fullName evidence="4">NUDIX domain-containing protein</fullName>
    </submittedName>
</protein>
<comment type="cofactor">
    <cofactor evidence="1">
        <name>Mg(2+)</name>
        <dbReference type="ChEBI" id="CHEBI:18420"/>
    </cofactor>
</comment>
<dbReference type="PROSITE" id="PS00893">
    <property type="entry name" value="NUDIX_BOX"/>
    <property type="match status" value="2"/>
</dbReference>
<accession>A0A9D1YD32</accession>
<dbReference type="PANTHER" id="PTHR43046">
    <property type="entry name" value="GDP-MANNOSE MANNOSYL HYDROLASE"/>
    <property type="match status" value="1"/>
</dbReference>
<dbReference type="SUPFAM" id="SSF55811">
    <property type="entry name" value="Nudix"/>
    <property type="match status" value="2"/>
</dbReference>
<dbReference type="Gene3D" id="3.90.79.10">
    <property type="entry name" value="Nucleoside Triphosphate Pyrophosphohydrolase"/>
    <property type="match status" value="2"/>
</dbReference>